<evidence type="ECO:0000256" key="4">
    <source>
        <dbReference type="ARBA" id="ARBA00023002"/>
    </source>
</evidence>
<dbReference type="STRING" id="31958.SD37_09995"/>
<keyword evidence="4" id="KW-0560">Oxidoreductase</keyword>
<organism evidence="6 7">
    <name type="scientific">Amycolatopsis orientalis</name>
    <name type="common">Nocardia orientalis</name>
    <dbReference type="NCBI Taxonomy" id="31958"/>
    <lineage>
        <taxon>Bacteria</taxon>
        <taxon>Bacillati</taxon>
        <taxon>Actinomycetota</taxon>
        <taxon>Actinomycetes</taxon>
        <taxon>Pseudonocardiales</taxon>
        <taxon>Pseudonocardiaceae</taxon>
        <taxon>Amycolatopsis</taxon>
    </lineage>
</organism>
<protein>
    <submittedName>
        <fullName evidence="6">Zinc-binding dehydrogenase</fullName>
    </submittedName>
</protein>
<evidence type="ECO:0000313" key="6">
    <source>
        <dbReference type="EMBL" id="ANN15941.1"/>
    </source>
</evidence>
<evidence type="ECO:0000256" key="3">
    <source>
        <dbReference type="ARBA" id="ARBA00022833"/>
    </source>
</evidence>
<dbReference type="InterPro" id="IPR020843">
    <property type="entry name" value="ER"/>
</dbReference>
<keyword evidence="3" id="KW-0862">Zinc</keyword>
<dbReference type="GO" id="GO:0016491">
    <property type="term" value="F:oxidoreductase activity"/>
    <property type="evidence" value="ECO:0007669"/>
    <property type="project" value="UniProtKB-KW"/>
</dbReference>
<dbReference type="SMART" id="SM00829">
    <property type="entry name" value="PKS_ER"/>
    <property type="match status" value="1"/>
</dbReference>
<dbReference type="InterPro" id="IPR013154">
    <property type="entry name" value="ADH-like_N"/>
</dbReference>
<keyword evidence="2" id="KW-0479">Metal-binding</keyword>
<dbReference type="GO" id="GO:0046872">
    <property type="term" value="F:metal ion binding"/>
    <property type="evidence" value="ECO:0007669"/>
    <property type="project" value="UniProtKB-KW"/>
</dbReference>
<dbReference type="Proteomes" id="UP000093695">
    <property type="component" value="Chromosome"/>
</dbReference>
<dbReference type="Pfam" id="PF00107">
    <property type="entry name" value="ADH_zinc_N"/>
    <property type="match status" value="1"/>
</dbReference>
<dbReference type="InterPro" id="IPR013149">
    <property type="entry name" value="ADH-like_C"/>
</dbReference>
<gene>
    <name evidence="6" type="ORF">SD37_09995</name>
</gene>
<evidence type="ECO:0000256" key="1">
    <source>
        <dbReference type="ARBA" id="ARBA00001947"/>
    </source>
</evidence>
<name>A0A193BUP2_AMYOR</name>
<dbReference type="Pfam" id="PF08240">
    <property type="entry name" value="ADH_N"/>
    <property type="match status" value="1"/>
</dbReference>
<dbReference type="KEGG" id="aori:SD37_09995"/>
<evidence type="ECO:0000256" key="2">
    <source>
        <dbReference type="ARBA" id="ARBA00022723"/>
    </source>
</evidence>
<keyword evidence="7" id="KW-1185">Reference proteome</keyword>
<dbReference type="SUPFAM" id="SSF50129">
    <property type="entry name" value="GroES-like"/>
    <property type="match status" value="1"/>
</dbReference>
<sequence>MRAVRFSPVTGNPEVAEVPVPARRRDEVVVRVAACGIRGSDLAWFDASPAPRTPVYTPGHGAAGVIAEVGEDVALWAPGDRVVVADGRACRNCPECRKGLSADNCSDLRFMGEHYDGALAEYLVTPATALVAVPGAMPLEHAAVLSGALSTTYGAIDAAGLRPAEAVGVWSSDGIGNHLVRLARICGASPILALDRRPEGRERALEQGADVALDPANNRVASYIGAITKGRGLDVAFDFVGSDSTFDQAHAALGARGRLVMVKTASEGSFGMRTFSEGDEGRTVIAHTGYRVRHLRDLVELAERGRLDVSASIGAILPLTRIAEGLTKVREHEDDPRRLLLRP</sequence>
<comment type="cofactor">
    <cofactor evidence="1">
        <name>Zn(2+)</name>
        <dbReference type="ChEBI" id="CHEBI:29105"/>
    </cofactor>
</comment>
<feature type="domain" description="Enoyl reductase (ER)" evidence="5">
    <location>
        <begin position="11"/>
        <end position="341"/>
    </location>
</feature>
<evidence type="ECO:0000313" key="7">
    <source>
        <dbReference type="Proteomes" id="UP000093695"/>
    </source>
</evidence>
<dbReference type="InterPro" id="IPR011032">
    <property type="entry name" value="GroES-like_sf"/>
</dbReference>
<dbReference type="Gene3D" id="3.90.180.10">
    <property type="entry name" value="Medium-chain alcohol dehydrogenases, catalytic domain"/>
    <property type="match status" value="1"/>
</dbReference>
<dbReference type="SUPFAM" id="SSF51735">
    <property type="entry name" value="NAD(P)-binding Rossmann-fold domains"/>
    <property type="match status" value="1"/>
</dbReference>
<dbReference type="PANTHER" id="PTHR43401">
    <property type="entry name" value="L-THREONINE 3-DEHYDROGENASE"/>
    <property type="match status" value="1"/>
</dbReference>
<dbReference type="PANTHER" id="PTHR43401:SF2">
    <property type="entry name" value="L-THREONINE 3-DEHYDROGENASE"/>
    <property type="match status" value="1"/>
</dbReference>
<evidence type="ECO:0000259" key="5">
    <source>
        <dbReference type="SMART" id="SM00829"/>
    </source>
</evidence>
<proteinExistence type="predicted"/>
<reference evidence="6 7" key="1">
    <citation type="journal article" date="2015" name="Genome Announc.">
        <title>Draft Genome Sequence of Norvancomycin-Producing Strain Amycolatopsis orientalis CPCC200066.</title>
        <authorList>
            <person name="Lei X."/>
            <person name="Yuan F."/>
            <person name="Shi Y."/>
            <person name="Li X."/>
            <person name="Wang L."/>
            <person name="Hong B."/>
        </authorList>
    </citation>
    <scope>NUCLEOTIDE SEQUENCE [LARGE SCALE GENOMIC DNA]</scope>
    <source>
        <strain evidence="6 7">B-37</strain>
    </source>
</reference>
<dbReference type="AlphaFoldDB" id="A0A193BUP2"/>
<dbReference type="InterPro" id="IPR050129">
    <property type="entry name" value="Zn_alcohol_dh"/>
</dbReference>
<accession>A0A193BUP2</accession>
<dbReference type="InterPro" id="IPR036291">
    <property type="entry name" value="NAD(P)-bd_dom_sf"/>
</dbReference>
<dbReference type="EMBL" id="CP016174">
    <property type="protein sequence ID" value="ANN15941.1"/>
    <property type="molecule type" value="Genomic_DNA"/>
</dbReference>